<dbReference type="GO" id="GO:0005886">
    <property type="term" value="C:plasma membrane"/>
    <property type="evidence" value="ECO:0007669"/>
    <property type="project" value="TreeGrafter"/>
</dbReference>
<feature type="domain" description="Fumarate reductase/succinate dehydrogenase flavoprotein-like C-terminal" evidence="4">
    <location>
        <begin position="453"/>
        <end position="567"/>
    </location>
</feature>
<dbReference type="GO" id="GO:0050660">
    <property type="term" value="F:flavin adenine dinucleotide binding"/>
    <property type="evidence" value="ECO:0007669"/>
    <property type="project" value="TreeGrafter"/>
</dbReference>
<dbReference type="Pfam" id="PF00890">
    <property type="entry name" value="FAD_binding_2"/>
    <property type="match status" value="1"/>
</dbReference>
<dbReference type="InterPro" id="IPR016024">
    <property type="entry name" value="ARM-type_fold"/>
</dbReference>
<evidence type="ECO:0000313" key="5">
    <source>
        <dbReference type="EMBL" id="PKT73787.1"/>
    </source>
</evidence>
<dbReference type="Pfam" id="PF02910">
    <property type="entry name" value="Succ_DH_flav_C"/>
    <property type="match status" value="1"/>
</dbReference>
<evidence type="ECO:0000256" key="1">
    <source>
        <dbReference type="ARBA" id="ARBA00022630"/>
    </source>
</evidence>
<dbReference type="GO" id="GO:0000104">
    <property type="term" value="F:succinate dehydrogenase activity"/>
    <property type="evidence" value="ECO:0007669"/>
    <property type="project" value="TreeGrafter"/>
</dbReference>
<dbReference type="OrthoDB" id="9805351at2"/>
<dbReference type="InterPro" id="IPR037099">
    <property type="entry name" value="Fum_R/Succ_DH_flav-like_C_sf"/>
</dbReference>
<dbReference type="Gene3D" id="1.25.10.10">
    <property type="entry name" value="Leucine-rich Repeat Variant"/>
    <property type="match status" value="2"/>
</dbReference>
<evidence type="ECO:0000256" key="2">
    <source>
        <dbReference type="ARBA" id="ARBA00023002"/>
    </source>
</evidence>
<dbReference type="PRINTS" id="PR00411">
    <property type="entry name" value="PNDRDTASEI"/>
</dbReference>
<dbReference type="RefSeq" id="WP_103548485.1">
    <property type="nucleotide sequence ID" value="NZ_JBHJSK010000002.1"/>
</dbReference>
<keyword evidence="1" id="KW-0285">Flavoprotein</keyword>
<keyword evidence="6" id="KW-1185">Reference proteome</keyword>
<dbReference type="GO" id="GO:0009061">
    <property type="term" value="P:anaerobic respiration"/>
    <property type="evidence" value="ECO:0007669"/>
    <property type="project" value="TreeGrafter"/>
</dbReference>
<dbReference type="InterPro" id="IPR003953">
    <property type="entry name" value="FAD-dep_OxRdtase_2_FAD-bd"/>
</dbReference>
<evidence type="ECO:0000259" key="3">
    <source>
        <dbReference type="Pfam" id="PF00890"/>
    </source>
</evidence>
<dbReference type="AlphaFoldDB" id="A0A2I0SV18"/>
<accession>A0A2I0SV18</accession>
<feature type="domain" description="FAD-dependent oxidoreductase 2 FAD-binding" evidence="3">
    <location>
        <begin position="23"/>
        <end position="394"/>
    </location>
</feature>
<dbReference type="SUPFAM" id="SSF51905">
    <property type="entry name" value="FAD/NAD(P)-binding domain"/>
    <property type="match status" value="1"/>
</dbReference>
<dbReference type="SUPFAM" id="SSF48371">
    <property type="entry name" value="ARM repeat"/>
    <property type="match status" value="1"/>
</dbReference>
<gene>
    <name evidence="5" type="ORF">CW362_06995</name>
</gene>
<dbReference type="SUPFAM" id="SSF46977">
    <property type="entry name" value="Succinate dehydrogenase/fumarate reductase flavoprotein C-terminal domain"/>
    <property type="match status" value="1"/>
</dbReference>
<dbReference type="InterPro" id="IPR036188">
    <property type="entry name" value="FAD/NAD-bd_sf"/>
</dbReference>
<dbReference type="SMART" id="SM00567">
    <property type="entry name" value="EZ_HEAT"/>
    <property type="match status" value="5"/>
</dbReference>
<dbReference type="GO" id="GO:0009055">
    <property type="term" value="F:electron transfer activity"/>
    <property type="evidence" value="ECO:0007669"/>
    <property type="project" value="TreeGrafter"/>
</dbReference>
<dbReference type="InterPro" id="IPR030664">
    <property type="entry name" value="SdhA/FrdA/AprA"/>
</dbReference>
<dbReference type="InterPro" id="IPR004155">
    <property type="entry name" value="PBS_lyase_HEAT"/>
</dbReference>
<dbReference type="NCBIfam" id="NF010374">
    <property type="entry name" value="PRK13800.1"/>
    <property type="match status" value="1"/>
</dbReference>
<dbReference type="PROSITE" id="PS50077">
    <property type="entry name" value="HEAT_REPEAT"/>
    <property type="match status" value="1"/>
</dbReference>
<sequence>MTTPVNTPPVVPALADAEELACDVLVIGGGTAGTMAALTAAEHGARVILLEKAHVRHSGALAMGMDGVNNAVVPGRAEPDDYVAEITRANDGIVDQSTVRQTATRGFAMVRRLESYGVKFEKDEHGEYAVRQVHRSGSYVLPMPEGKDVKKVLYRQLRRREMRERIRIENRVMPVRVLTAHGRAVGAAGFNTRTGRFVTVRAGAVILATGACGRLGLPASGYLYGTYENPTNAGDGYAMAYHAGAELTGIECFQINPLIKDYNGPACAYVANPFGGYQVNRHGERFVDSDYWSGQMMAEFAAEVASDRGPVYLKLSHLPEESVAALESILHSTERPTRGTFHSGRGHDYRTHDIEMHISEIGLCGGHSASGVRVDDHARTTVPRLYAAGDLACVPHNYMIGAFVFGDLAGADAARYTAYEGELPPDQLREAHELVYRPYRNPDGPPQPQVEYKLRRFVNDYVAPPKSGARLSLALEAFERMRADVAAMGARTPHELMRCAEVTFIRDCAEMAARASLARTESRWGLYHDRLDHPERDDTSWFHHLDLYKSPSGTMEFTARPVAPYLVPVEGFTPAGGPSRPLGEVHAQQVATAGAREAAPVALSPRPAPAVRPGAAAAAPATPRLLQLLALAEEEPELVAVVPYLADPDPVVRRTAVTVLTETVPPGAGPALAGALADADPSVREAAAGSLRELVETLPAEQALRDGLTAGLSGNDPVVRAAALDVLRALRLGDADLFGDSLSDSSIAVRIEAVRALVSVDATAEVARAASDPSREVRVTIARSLGTTAARPGDAGRADSRPGTARATLAVLVDDPDALVRAAAYEALGATGCPAPLAARAVAALADPAWQVRAGSATALAAADPGPAVPALAKALADPNADVRKAAVLALARHRGGEEARAALALATTDPDADVRAYAARAL</sequence>
<keyword evidence="2" id="KW-0560">Oxidoreductase</keyword>
<dbReference type="InterPro" id="IPR021133">
    <property type="entry name" value="HEAT_type_2"/>
</dbReference>
<dbReference type="PANTHER" id="PTHR11632">
    <property type="entry name" value="SUCCINATE DEHYDROGENASE 2 FLAVOPROTEIN SUBUNIT"/>
    <property type="match status" value="1"/>
</dbReference>
<name>A0A2I0SV18_9ACTN</name>
<dbReference type="PRINTS" id="PR00368">
    <property type="entry name" value="FADPNR"/>
</dbReference>
<dbReference type="NCBIfam" id="NF006131">
    <property type="entry name" value="PRK08275.1"/>
    <property type="match status" value="1"/>
</dbReference>
<proteinExistence type="predicted"/>
<dbReference type="InterPro" id="IPR015939">
    <property type="entry name" value="Fum_Rdtase/Succ_DH_flav-like_C"/>
</dbReference>
<dbReference type="InterPro" id="IPR011989">
    <property type="entry name" value="ARM-like"/>
</dbReference>
<dbReference type="Proteomes" id="UP000236178">
    <property type="component" value="Unassembled WGS sequence"/>
</dbReference>
<protein>
    <submittedName>
        <fullName evidence="5">Fumarate reductase/succinate dehydrogenase flavoprotein subunit</fullName>
    </submittedName>
</protein>
<organism evidence="5 6">
    <name type="scientific">Streptomyces populi</name>
    <dbReference type="NCBI Taxonomy" id="2058924"/>
    <lineage>
        <taxon>Bacteria</taxon>
        <taxon>Bacillati</taxon>
        <taxon>Actinomycetota</taxon>
        <taxon>Actinomycetes</taxon>
        <taxon>Kitasatosporales</taxon>
        <taxon>Streptomycetaceae</taxon>
        <taxon>Streptomyces</taxon>
    </lineage>
</organism>
<dbReference type="PANTHER" id="PTHR11632:SF73">
    <property type="entry name" value="BLR3196 PROTEIN"/>
    <property type="match status" value="1"/>
</dbReference>
<dbReference type="Gene3D" id="3.50.50.60">
    <property type="entry name" value="FAD/NAD(P)-binding domain"/>
    <property type="match status" value="2"/>
</dbReference>
<dbReference type="Pfam" id="PF13646">
    <property type="entry name" value="HEAT_2"/>
    <property type="match status" value="2"/>
</dbReference>
<evidence type="ECO:0000313" key="6">
    <source>
        <dbReference type="Proteomes" id="UP000236178"/>
    </source>
</evidence>
<reference evidence="5 6" key="1">
    <citation type="submission" date="2017-12" db="EMBL/GenBank/DDBJ databases">
        <title>Streptomyces populusis sp. nov., a novel endophytic actinobacterium isolated from stems of Populus adenopoda Maxim.</title>
        <authorList>
            <person name="Wang Z."/>
        </authorList>
    </citation>
    <scope>NUCLEOTIDE SEQUENCE [LARGE SCALE GENOMIC DNA]</scope>
    <source>
        <strain evidence="5 6">A249</strain>
    </source>
</reference>
<dbReference type="EMBL" id="PJOS01000008">
    <property type="protein sequence ID" value="PKT73787.1"/>
    <property type="molecule type" value="Genomic_DNA"/>
</dbReference>
<evidence type="ECO:0000259" key="4">
    <source>
        <dbReference type="Pfam" id="PF02910"/>
    </source>
</evidence>
<comment type="caution">
    <text evidence="5">The sequence shown here is derived from an EMBL/GenBank/DDBJ whole genome shotgun (WGS) entry which is preliminary data.</text>
</comment>